<keyword evidence="1 3" id="KW-0853">WD repeat</keyword>
<dbReference type="RefSeq" id="WP_129890967.1">
    <property type="nucleotide sequence ID" value="NZ_CP035758.1"/>
</dbReference>
<keyword evidence="7" id="KW-1185">Reference proteome</keyword>
<accession>A0A4V0YZJ1</accession>
<evidence type="ECO:0000313" key="6">
    <source>
        <dbReference type="EMBL" id="QBD79901.1"/>
    </source>
</evidence>
<keyword evidence="5" id="KW-0812">Transmembrane</keyword>
<evidence type="ECO:0000256" key="1">
    <source>
        <dbReference type="ARBA" id="ARBA00022574"/>
    </source>
</evidence>
<dbReference type="KEGG" id="kbs:EPA93_29545"/>
<evidence type="ECO:0000256" key="4">
    <source>
        <dbReference type="SAM" id="MobiDB-lite"/>
    </source>
</evidence>
<proteinExistence type="predicted"/>
<keyword evidence="5" id="KW-1133">Transmembrane helix</keyword>
<dbReference type="PANTHER" id="PTHR19879">
    <property type="entry name" value="TRANSCRIPTION INITIATION FACTOR TFIID"/>
    <property type="match status" value="1"/>
</dbReference>
<evidence type="ECO:0000256" key="5">
    <source>
        <dbReference type="SAM" id="Phobius"/>
    </source>
</evidence>
<dbReference type="InterPro" id="IPR015943">
    <property type="entry name" value="WD40/YVTN_repeat-like_dom_sf"/>
</dbReference>
<evidence type="ECO:0000313" key="7">
    <source>
        <dbReference type="Proteomes" id="UP000290365"/>
    </source>
</evidence>
<dbReference type="Pfam" id="PF00400">
    <property type="entry name" value="WD40"/>
    <property type="match status" value="2"/>
</dbReference>
<evidence type="ECO:0000256" key="3">
    <source>
        <dbReference type="PROSITE-ProRule" id="PRU00221"/>
    </source>
</evidence>
<dbReference type="AlphaFoldDB" id="A0A4V0YZJ1"/>
<dbReference type="InterPro" id="IPR019775">
    <property type="entry name" value="WD40_repeat_CS"/>
</dbReference>
<dbReference type="InterPro" id="IPR011047">
    <property type="entry name" value="Quinoprotein_ADH-like_sf"/>
</dbReference>
<protein>
    <submittedName>
        <fullName evidence="6">Uncharacterized protein</fullName>
    </submittedName>
</protein>
<feature type="region of interest" description="Disordered" evidence="4">
    <location>
        <begin position="239"/>
        <end position="271"/>
    </location>
</feature>
<feature type="compositionally biased region" description="Pro residues" evidence="4">
    <location>
        <begin position="261"/>
        <end position="271"/>
    </location>
</feature>
<feature type="region of interest" description="Disordered" evidence="4">
    <location>
        <begin position="1"/>
        <end position="20"/>
    </location>
</feature>
<name>A0A4V0YZJ1_KTERU</name>
<dbReference type="OrthoDB" id="148437at2"/>
<keyword evidence="5" id="KW-0472">Membrane</keyword>
<dbReference type="PANTHER" id="PTHR19879:SF9">
    <property type="entry name" value="TRANSCRIPTION INITIATION FACTOR TFIID SUBUNIT 5"/>
    <property type="match status" value="1"/>
</dbReference>
<feature type="repeat" description="WD" evidence="3">
    <location>
        <begin position="353"/>
        <end position="385"/>
    </location>
</feature>
<feature type="transmembrane region" description="Helical" evidence="5">
    <location>
        <begin position="102"/>
        <end position="122"/>
    </location>
</feature>
<dbReference type="InterPro" id="IPR001680">
    <property type="entry name" value="WD40_rpt"/>
</dbReference>
<dbReference type="SMART" id="SM00320">
    <property type="entry name" value="WD40"/>
    <property type="match status" value="4"/>
</dbReference>
<keyword evidence="2" id="KW-0677">Repeat</keyword>
<dbReference type="Gene3D" id="2.130.10.10">
    <property type="entry name" value="YVTN repeat-like/Quinoprotein amine dehydrogenase"/>
    <property type="match status" value="2"/>
</dbReference>
<gene>
    <name evidence="6" type="ORF">EPA93_29545</name>
</gene>
<organism evidence="6 7">
    <name type="scientific">Ktedonosporobacter rubrisoli</name>
    <dbReference type="NCBI Taxonomy" id="2509675"/>
    <lineage>
        <taxon>Bacteria</taxon>
        <taxon>Bacillati</taxon>
        <taxon>Chloroflexota</taxon>
        <taxon>Ktedonobacteria</taxon>
        <taxon>Ktedonobacterales</taxon>
        <taxon>Ktedonosporobacteraceae</taxon>
        <taxon>Ktedonosporobacter</taxon>
    </lineage>
</organism>
<dbReference type="Proteomes" id="UP000290365">
    <property type="component" value="Chromosome"/>
</dbReference>
<sequence length="515" mass="55519">MKEHEFQTSSAADDELTGLSSHELTDEDRLLVQDLHKLYMPFARANEQSLERIWDRFVQEQAHLSPQRDNLVNRRGSAMPNQRIAETTSPYEPSRKRSIGKAMAISAMAAVLLITILSWMLLSSAFKPAMPNGAQPIQQTTHTGTIKHLCSFDDPNPAVSQAKVGVSLSLSAQGKIAVSNDNLKIFNAQTCNQAKSYTVPNGTDLVMWSPDGTRLLVHGTQAQILDGSTGNVIATFRPSAPDSSVQPTPTPLMPTSTPAPTVTPTPAPLTPTPMPPTPTQLTPTTMPTPTSAQINTRLDNFSGSAPIIGISTWSADGRQIVSLVEHKSLQIWNASTGEVISTLGSVGNTLPLALSWSPDGKYIASTNSDGTAWIWNVSTGQHSSINIDSSSASLAWSPDSRYIATSQNNKVYVREASTGHVAYSFQAQDSNHIDDLKWSPNGQYIAVSGSDLHLWDVKQHKIVATFGHVARPKVIMPLAWSPDSSKLAAATISTIRATDSEHPDTGCTVNVWSIA</sequence>
<dbReference type="PROSITE" id="PS00678">
    <property type="entry name" value="WD_REPEATS_1"/>
    <property type="match status" value="1"/>
</dbReference>
<dbReference type="EMBL" id="CP035758">
    <property type="protein sequence ID" value="QBD79901.1"/>
    <property type="molecule type" value="Genomic_DNA"/>
</dbReference>
<reference evidence="6 7" key="1">
    <citation type="submission" date="2019-01" db="EMBL/GenBank/DDBJ databases">
        <title>Ktedonosporobacter rubrisoli SCAWS-G2.</title>
        <authorList>
            <person name="Huang Y."/>
            <person name="Yan B."/>
        </authorList>
    </citation>
    <scope>NUCLEOTIDE SEQUENCE [LARGE SCALE GENOMIC DNA]</scope>
    <source>
        <strain evidence="6 7">SCAWS-G2</strain>
    </source>
</reference>
<dbReference type="SUPFAM" id="SSF50998">
    <property type="entry name" value="Quinoprotein alcohol dehydrogenase-like"/>
    <property type="match status" value="1"/>
</dbReference>
<dbReference type="PROSITE" id="PS50082">
    <property type="entry name" value="WD_REPEATS_2"/>
    <property type="match status" value="1"/>
</dbReference>
<evidence type="ECO:0000256" key="2">
    <source>
        <dbReference type="ARBA" id="ARBA00022737"/>
    </source>
</evidence>